<dbReference type="Gene3D" id="3.30.2350.10">
    <property type="entry name" value="Pseudouridine synthase"/>
    <property type="match status" value="1"/>
</dbReference>
<dbReference type="InterPro" id="IPR050188">
    <property type="entry name" value="RluA_PseudoU_synthase"/>
</dbReference>
<dbReference type="Pfam" id="PF00849">
    <property type="entry name" value="PseudoU_synth_2"/>
    <property type="match status" value="1"/>
</dbReference>
<dbReference type="EC" id="5.4.99.-" evidence="5"/>
<comment type="caution">
    <text evidence="7">The sequence shown here is derived from an EMBL/GenBank/DDBJ whole genome shotgun (WGS) entry which is preliminary data.</text>
</comment>
<evidence type="ECO:0000313" key="7">
    <source>
        <dbReference type="EMBL" id="PIY95421.1"/>
    </source>
</evidence>
<evidence type="ECO:0000256" key="4">
    <source>
        <dbReference type="PROSITE-ProRule" id="PRU00182"/>
    </source>
</evidence>
<keyword evidence="2 5" id="KW-0413">Isomerase</keyword>
<comment type="function">
    <text evidence="5">Responsible for synthesis of pseudouridine from uracil.</text>
</comment>
<comment type="similarity">
    <text evidence="1 5">Belongs to the pseudouridine synthase RluA family.</text>
</comment>
<dbReference type="InterPro" id="IPR020103">
    <property type="entry name" value="PsdUridine_synth_cat_dom_sf"/>
</dbReference>
<keyword evidence="4" id="KW-0694">RNA-binding</keyword>
<dbReference type="InterPro" id="IPR036986">
    <property type="entry name" value="S4_RNA-bd_sf"/>
</dbReference>
<dbReference type="SUPFAM" id="SSF55120">
    <property type="entry name" value="Pseudouridine synthase"/>
    <property type="match status" value="1"/>
</dbReference>
<evidence type="ECO:0000256" key="3">
    <source>
        <dbReference type="PIRSR" id="PIRSR606225-1"/>
    </source>
</evidence>
<evidence type="ECO:0000313" key="8">
    <source>
        <dbReference type="Proteomes" id="UP000228689"/>
    </source>
</evidence>
<evidence type="ECO:0000256" key="1">
    <source>
        <dbReference type="ARBA" id="ARBA00010876"/>
    </source>
</evidence>
<dbReference type="EMBL" id="PFMC01000002">
    <property type="protein sequence ID" value="PIY95421.1"/>
    <property type="molecule type" value="Genomic_DNA"/>
</dbReference>
<dbReference type="GO" id="GO:0120159">
    <property type="term" value="F:rRNA pseudouridine synthase activity"/>
    <property type="evidence" value="ECO:0007669"/>
    <property type="project" value="UniProtKB-ARBA"/>
</dbReference>
<dbReference type="NCBIfam" id="TIGR00005">
    <property type="entry name" value="rluA_subfam"/>
    <property type="match status" value="1"/>
</dbReference>
<evidence type="ECO:0000256" key="5">
    <source>
        <dbReference type="RuleBase" id="RU362028"/>
    </source>
</evidence>
<dbReference type="PANTHER" id="PTHR21600">
    <property type="entry name" value="MITOCHONDRIAL RNA PSEUDOURIDINE SYNTHASE"/>
    <property type="match status" value="1"/>
</dbReference>
<feature type="active site" evidence="3">
    <location>
        <position position="144"/>
    </location>
</feature>
<dbReference type="InterPro" id="IPR006145">
    <property type="entry name" value="PsdUridine_synth_RsuA/RluA"/>
</dbReference>
<dbReference type="SMART" id="SM00363">
    <property type="entry name" value="S4"/>
    <property type="match status" value="1"/>
</dbReference>
<comment type="catalytic activity">
    <reaction evidence="5">
        <text>a uridine in RNA = a pseudouridine in RNA</text>
        <dbReference type="Rhea" id="RHEA:48348"/>
        <dbReference type="Rhea" id="RHEA-COMP:12068"/>
        <dbReference type="Rhea" id="RHEA-COMP:12069"/>
        <dbReference type="ChEBI" id="CHEBI:65314"/>
        <dbReference type="ChEBI" id="CHEBI:65315"/>
    </reaction>
</comment>
<dbReference type="InterPro" id="IPR006225">
    <property type="entry name" value="PsdUridine_synth_RluC/D"/>
</dbReference>
<dbReference type="Gene3D" id="3.10.290.10">
    <property type="entry name" value="RNA-binding S4 domain"/>
    <property type="match status" value="1"/>
</dbReference>
<dbReference type="PANTHER" id="PTHR21600:SF44">
    <property type="entry name" value="RIBOSOMAL LARGE SUBUNIT PSEUDOURIDINE SYNTHASE D"/>
    <property type="match status" value="1"/>
</dbReference>
<dbReference type="SUPFAM" id="SSF55174">
    <property type="entry name" value="Alpha-L RNA-binding motif"/>
    <property type="match status" value="1"/>
</dbReference>
<protein>
    <recommendedName>
        <fullName evidence="5">Pseudouridine synthase</fullName>
        <ecNumber evidence="5">5.4.99.-</ecNumber>
    </recommendedName>
</protein>
<proteinExistence type="inferred from homology"/>
<gene>
    <name evidence="7" type="ORF">COY67_00020</name>
</gene>
<dbReference type="AlphaFoldDB" id="A0A2M7RFU4"/>
<dbReference type="CDD" id="cd00165">
    <property type="entry name" value="S4"/>
    <property type="match status" value="1"/>
</dbReference>
<dbReference type="GO" id="GO:0003723">
    <property type="term" value="F:RNA binding"/>
    <property type="evidence" value="ECO:0007669"/>
    <property type="project" value="UniProtKB-KW"/>
</dbReference>
<feature type="domain" description="RNA-binding S4" evidence="6">
    <location>
        <begin position="17"/>
        <end position="75"/>
    </location>
</feature>
<dbReference type="GO" id="GO:0000455">
    <property type="term" value="P:enzyme-directed rRNA pseudouridine synthesis"/>
    <property type="evidence" value="ECO:0007669"/>
    <property type="project" value="TreeGrafter"/>
</dbReference>
<dbReference type="InterPro" id="IPR002942">
    <property type="entry name" value="S4_RNA-bd"/>
</dbReference>
<reference evidence="8" key="1">
    <citation type="submission" date="2017-09" db="EMBL/GenBank/DDBJ databases">
        <title>Depth-based differentiation of microbial function through sediment-hosted aquifers and enrichment of novel symbionts in the deep terrestrial subsurface.</title>
        <authorList>
            <person name="Probst A.J."/>
            <person name="Ladd B."/>
            <person name="Jarett J.K."/>
            <person name="Geller-Mcgrath D.E."/>
            <person name="Sieber C.M.K."/>
            <person name="Emerson J.B."/>
            <person name="Anantharaman K."/>
            <person name="Thomas B.C."/>
            <person name="Malmstrom R."/>
            <person name="Stieglmeier M."/>
            <person name="Klingl A."/>
            <person name="Woyke T."/>
            <person name="Ryan C.M."/>
            <person name="Banfield J.F."/>
        </authorList>
    </citation>
    <scope>NUCLEOTIDE SEQUENCE [LARGE SCALE GENOMIC DNA]</scope>
</reference>
<organism evidence="7 8">
    <name type="scientific">Candidatus Komeilibacteria bacterium CG_4_10_14_0_8_um_filter_37_78</name>
    <dbReference type="NCBI Taxonomy" id="1974471"/>
    <lineage>
        <taxon>Bacteria</taxon>
        <taxon>Candidatus Komeiliibacteriota</taxon>
    </lineage>
</organism>
<evidence type="ECO:0000256" key="2">
    <source>
        <dbReference type="ARBA" id="ARBA00023235"/>
    </source>
</evidence>
<dbReference type="Proteomes" id="UP000228689">
    <property type="component" value="Unassembled WGS sequence"/>
</dbReference>
<sequence length="309" mass="35500">MGKKTEQFTYQGDADKKRLDHFLHEQLPELSRSAIQKHIKSGNVTINDTVALRPHHWLKNNEVITWTNVEIKPQNFNPALLEKIEIIDQTDDYLIISKPAGLLTHPTNNQPNNISLITWLVDNFPQTEHLGEDPLRPALVHRLDKDVSGLMVIPLTQVYFEELKQQFKLRTVNKEYLGLIHGQLEKVEGIIDLPISRSKTTGKFSAHSHQQGGKEAITKYEVVEKFTNYTLLRIIIETGRTNQIRIHFNSLGHSLVGDELYHTKDIIKPVTLGRPFLHAAKLAFEYRGKIVTYELPLPEKLDKFLKSLK</sequence>
<dbReference type="PROSITE" id="PS50889">
    <property type="entry name" value="S4"/>
    <property type="match status" value="1"/>
</dbReference>
<dbReference type="CDD" id="cd02869">
    <property type="entry name" value="PseudoU_synth_RluA_like"/>
    <property type="match status" value="1"/>
</dbReference>
<name>A0A2M7RFU4_9BACT</name>
<accession>A0A2M7RFU4</accession>
<dbReference type="Pfam" id="PF01479">
    <property type="entry name" value="S4"/>
    <property type="match status" value="1"/>
</dbReference>
<evidence type="ECO:0000259" key="6">
    <source>
        <dbReference type="SMART" id="SM00363"/>
    </source>
</evidence>